<dbReference type="InterPro" id="IPR001633">
    <property type="entry name" value="EAL_dom"/>
</dbReference>
<feature type="domain" description="EAL" evidence="3">
    <location>
        <begin position="550"/>
        <end position="803"/>
    </location>
</feature>
<feature type="domain" description="GGDEF" evidence="4">
    <location>
        <begin position="410"/>
        <end position="542"/>
    </location>
</feature>
<dbReference type="Pfam" id="PF00990">
    <property type="entry name" value="GGDEF"/>
    <property type="match status" value="1"/>
</dbReference>
<dbReference type="SMART" id="SM00267">
    <property type="entry name" value="GGDEF"/>
    <property type="match status" value="1"/>
</dbReference>
<dbReference type="SMART" id="SM00052">
    <property type="entry name" value="EAL"/>
    <property type="match status" value="1"/>
</dbReference>
<dbReference type="CDD" id="cd01948">
    <property type="entry name" value="EAL"/>
    <property type="match status" value="1"/>
</dbReference>
<dbReference type="PROSITE" id="PS50883">
    <property type="entry name" value="EAL"/>
    <property type="match status" value="1"/>
</dbReference>
<evidence type="ECO:0000256" key="2">
    <source>
        <dbReference type="SAM" id="Phobius"/>
    </source>
</evidence>
<dbReference type="Gene3D" id="3.30.70.270">
    <property type="match status" value="1"/>
</dbReference>
<dbReference type="SUPFAM" id="SSF141868">
    <property type="entry name" value="EAL domain-like"/>
    <property type="match status" value="1"/>
</dbReference>
<gene>
    <name evidence="5" type="ORF">HZU44_29110</name>
</gene>
<sequence length="843" mass="90305">MTRTTRHDSETDRRLLLLVGLVVFLAAAAVALSVYRIASGGPPGHRELVQASTVVFLVAVAATVNVRIRIRATTHGVSWTEVAVLVGLAVAPVPWVILATGLGVGVARALVRLVPLKLAFGVAKDTVTATAGGIVLLLFDWTWPITGAFSRTIWALVAAYLVVVVLDEALTFPVIGLATRTRIRDLFREHYDLRITSAIARFLVIVATLLILNSNPSFLIVVPPLVLSLHLTYSSRVRNRAERDAWQRLARTTDALNVVDLDKVLTTAVTQAAELFSADEVEIGLREPGRTVRGSAGTLTYDGPTEPSGTVDGSVISARLEGHDRTVDVGTLRLRFRGPVRLSEREQYTLRTFASALCTAVRNAQAYAELARVANEHAYAATHDILTGLANRRHLLDQGSEQLNARYADGVTALVLIDLNHFKEVNDTLGHAAGDQVLMQVADRLRGAAQGGDLVARLGGDEFAVLLRGLPAPAVAAHRAEALLAALYEPLDLDGMRISVEASGGISVAPASGGMPELLRRADVAMYQAKRAGQRISTYAPTRDTADLGRLTLGGELPRAVADHEFTVNFQPIVDLCTGEVTSAEALARWHHPVHGVIDPLRFLQAVERSGLLPAFAEAILDQALIAAGTWRAAGFDLPVAVNVSPRSLLDARFPGSVLARLRAHDLPPDRLILELTETLTLSQLDVVDRVLSRLRDEGVRLALDDFGTGYSSLSLLSRIPVHELKIDRSFVSAMEGSAEAAAVIRSTLDLGRSLGLTVVAEGVESEPQRRALWELGCTAGQGHLFGRPVPAGTLLSTLHRGFGGRAGALAPPLHDAGAVLRLPAGRRQGGRGRPERLPHLPA</sequence>
<feature type="transmembrane region" description="Helical" evidence="2">
    <location>
        <begin position="82"/>
        <end position="106"/>
    </location>
</feature>
<keyword evidence="2" id="KW-0812">Transmembrane</keyword>
<proteinExistence type="predicted"/>
<feature type="transmembrane region" description="Helical" evidence="2">
    <location>
        <begin position="191"/>
        <end position="211"/>
    </location>
</feature>
<dbReference type="Gene3D" id="3.20.20.450">
    <property type="entry name" value="EAL domain"/>
    <property type="match status" value="1"/>
</dbReference>
<organism evidence="5">
    <name type="scientific">Micromonospora carbonacea</name>
    <dbReference type="NCBI Taxonomy" id="47853"/>
    <lineage>
        <taxon>Bacteria</taxon>
        <taxon>Bacillati</taxon>
        <taxon>Actinomycetota</taxon>
        <taxon>Actinomycetes</taxon>
        <taxon>Micromonosporales</taxon>
        <taxon>Micromonosporaceae</taxon>
        <taxon>Micromonospora</taxon>
    </lineage>
</organism>
<feature type="transmembrane region" description="Helical" evidence="2">
    <location>
        <begin position="15"/>
        <end position="36"/>
    </location>
</feature>
<dbReference type="PANTHER" id="PTHR33121:SF70">
    <property type="entry name" value="SIGNALING PROTEIN YKOW"/>
    <property type="match status" value="1"/>
</dbReference>
<dbReference type="InterPro" id="IPR043128">
    <property type="entry name" value="Rev_trsase/Diguanyl_cyclase"/>
</dbReference>
<dbReference type="SUPFAM" id="SSF55073">
    <property type="entry name" value="Nucleotide cyclase"/>
    <property type="match status" value="1"/>
</dbReference>
<dbReference type="GO" id="GO:0071111">
    <property type="term" value="F:cyclic-guanylate-specific phosphodiesterase activity"/>
    <property type="evidence" value="ECO:0007669"/>
    <property type="project" value="InterPro"/>
</dbReference>
<dbReference type="SUPFAM" id="SSF55781">
    <property type="entry name" value="GAF domain-like"/>
    <property type="match status" value="1"/>
</dbReference>
<dbReference type="InterPro" id="IPR050706">
    <property type="entry name" value="Cyclic-di-GMP_PDE-like"/>
</dbReference>
<dbReference type="CDD" id="cd01949">
    <property type="entry name" value="GGDEF"/>
    <property type="match status" value="1"/>
</dbReference>
<evidence type="ECO:0000256" key="1">
    <source>
        <dbReference type="SAM" id="MobiDB-lite"/>
    </source>
</evidence>
<reference evidence="5" key="1">
    <citation type="submission" date="2020-08" db="EMBL/GenBank/DDBJ databases">
        <title>A bifunctional nitrone conjugated secondary metabolite targeting the ribosome.</title>
        <authorList>
            <person name="Limbrick E.M."/>
            <person name="Graf M."/>
            <person name="Derewacz D.K."/>
            <person name="Nguyen F."/>
            <person name="Spraggins J.M."/>
            <person name="Wieland M."/>
            <person name="Ynigez-Gutierrez A.E."/>
            <person name="Reisman B.J."/>
            <person name="Zinshteyn B."/>
            <person name="McCulloch K."/>
            <person name="Iverson T.M."/>
            <person name="Green R."/>
            <person name="Wilson D.N."/>
            <person name="Bachmann B.O."/>
        </authorList>
    </citation>
    <scope>NUCLEOTIDE SEQUENCE</scope>
    <source>
        <strain evidence="5">Africana</strain>
    </source>
</reference>
<feature type="transmembrane region" description="Helical" evidence="2">
    <location>
        <begin position="153"/>
        <end position="179"/>
    </location>
</feature>
<evidence type="ECO:0000313" key="5">
    <source>
        <dbReference type="EMBL" id="QLJ98637.1"/>
    </source>
</evidence>
<accession>A0A7D5YCZ4</accession>
<dbReference type="AlphaFoldDB" id="A0A7D5YCZ4"/>
<dbReference type="EMBL" id="CP058905">
    <property type="protein sequence ID" value="QLJ98637.1"/>
    <property type="molecule type" value="Genomic_DNA"/>
</dbReference>
<dbReference type="InterPro" id="IPR000160">
    <property type="entry name" value="GGDEF_dom"/>
</dbReference>
<dbReference type="InterPro" id="IPR029787">
    <property type="entry name" value="Nucleotide_cyclase"/>
</dbReference>
<dbReference type="Pfam" id="PF00563">
    <property type="entry name" value="EAL"/>
    <property type="match status" value="1"/>
</dbReference>
<name>A0A7D5YCZ4_9ACTN</name>
<protein>
    <submittedName>
        <fullName evidence="5">Bifunctional diguanylate cyclase/phosphodiesterase</fullName>
    </submittedName>
</protein>
<keyword evidence="2" id="KW-0472">Membrane</keyword>
<feature type="region of interest" description="Disordered" evidence="1">
    <location>
        <begin position="824"/>
        <end position="843"/>
    </location>
</feature>
<dbReference type="InterPro" id="IPR035919">
    <property type="entry name" value="EAL_sf"/>
</dbReference>
<evidence type="ECO:0000259" key="3">
    <source>
        <dbReference type="PROSITE" id="PS50883"/>
    </source>
</evidence>
<feature type="transmembrane region" description="Helical" evidence="2">
    <location>
        <begin position="48"/>
        <end position="70"/>
    </location>
</feature>
<keyword evidence="2" id="KW-1133">Transmembrane helix</keyword>
<feature type="compositionally biased region" description="Basic and acidic residues" evidence="1">
    <location>
        <begin position="833"/>
        <end position="843"/>
    </location>
</feature>
<dbReference type="PANTHER" id="PTHR33121">
    <property type="entry name" value="CYCLIC DI-GMP PHOSPHODIESTERASE PDEF"/>
    <property type="match status" value="1"/>
</dbReference>
<evidence type="ECO:0000259" key="4">
    <source>
        <dbReference type="PROSITE" id="PS50887"/>
    </source>
</evidence>
<dbReference type="NCBIfam" id="TIGR00254">
    <property type="entry name" value="GGDEF"/>
    <property type="match status" value="1"/>
</dbReference>
<dbReference type="PROSITE" id="PS50887">
    <property type="entry name" value="GGDEF"/>
    <property type="match status" value="1"/>
</dbReference>